<dbReference type="InterPro" id="IPR023795">
    <property type="entry name" value="Serpin_CS"/>
</dbReference>
<evidence type="ECO:0000256" key="2">
    <source>
        <dbReference type="RuleBase" id="RU000411"/>
    </source>
</evidence>
<dbReference type="InterPro" id="IPR042178">
    <property type="entry name" value="Serpin_sf_1"/>
</dbReference>
<dbReference type="AlphaFoldDB" id="A0AAD5MCE1"/>
<reference evidence="4" key="1">
    <citation type="submission" date="2021-06" db="EMBL/GenBank/DDBJ databases">
        <title>Parelaphostrongylus tenuis whole genome reference sequence.</title>
        <authorList>
            <person name="Garwood T.J."/>
            <person name="Larsen P.A."/>
            <person name="Fountain-Jones N.M."/>
            <person name="Garbe J.R."/>
            <person name="Macchietto M.G."/>
            <person name="Kania S.A."/>
            <person name="Gerhold R.W."/>
            <person name="Richards J.E."/>
            <person name="Wolf T.M."/>
        </authorList>
    </citation>
    <scope>NUCLEOTIDE SEQUENCE</scope>
    <source>
        <strain evidence="4">MNPRO001-30</strain>
        <tissue evidence="4">Meninges</tissue>
    </source>
</reference>
<name>A0AAD5MCE1_PARTN</name>
<dbReference type="PANTHER" id="PTHR11461">
    <property type="entry name" value="SERINE PROTEASE INHIBITOR, SERPIN"/>
    <property type="match status" value="1"/>
</dbReference>
<evidence type="ECO:0000256" key="1">
    <source>
        <dbReference type="ARBA" id="ARBA00009500"/>
    </source>
</evidence>
<dbReference type="Gene3D" id="3.30.497.10">
    <property type="entry name" value="Antithrombin, subunit I, domain 2"/>
    <property type="match status" value="1"/>
</dbReference>
<dbReference type="GO" id="GO:0005615">
    <property type="term" value="C:extracellular space"/>
    <property type="evidence" value="ECO:0007669"/>
    <property type="project" value="InterPro"/>
</dbReference>
<dbReference type="Gene3D" id="2.30.39.10">
    <property type="entry name" value="Alpha-1-antitrypsin, domain 1"/>
    <property type="match status" value="1"/>
</dbReference>
<comment type="similarity">
    <text evidence="1 2">Belongs to the serpin family.</text>
</comment>
<evidence type="ECO:0000259" key="3">
    <source>
        <dbReference type="SMART" id="SM00093"/>
    </source>
</evidence>
<dbReference type="InterPro" id="IPR023796">
    <property type="entry name" value="Serpin_dom"/>
</dbReference>
<gene>
    <name evidence="4" type="ORF">KIN20_013615</name>
</gene>
<dbReference type="Pfam" id="PF00079">
    <property type="entry name" value="Serpin"/>
    <property type="match status" value="1"/>
</dbReference>
<keyword evidence="5" id="KW-1185">Reference proteome</keyword>
<sequence>MLLNTETDFGFAILRQVSLNESAVVSPISVIFTLAMLQAGAKGKSKTQIDEVIAKGASDDSITQHFSNLSSEILNAKNGVQTRIANGFFMNKQFNLKTDYKERIVDNYHAKVEALDFTQAEETSKIIDNFVRETTGGKIHDLVNADSVKDAISLVINAIYFNAEWLEKFYKTSNTKALFYSDETSSREVEFMNDFEVDRLYAEDHELEVLSLPYMDKSYAFNIFLPKNRSGLNSVRSKLDGVRIQKLLSNLQQTYITVTIPKMKIETDFKLKEALMNLGVTEIFSDNADLSGVASDAPLKISDAAHKAIIEVNEEGTTAAASTFFKAIPMMLILEKPKLFVADHPFMFILTKDNNPLFMGQFV</sequence>
<organism evidence="4 5">
    <name type="scientific">Parelaphostrongylus tenuis</name>
    <name type="common">Meningeal worm</name>
    <dbReference type="NCBI Taxonomy" id="148309"/>
    <lineage>
        <taxon>Eukaryota</taxon>
        <taxon>Metazoa</taxon>
        <taxon>Ecdysozoa</taxon>
        <taxon>Nematoda</taxon>
        <taxon>Chromadorea</taxon>
        <taxon>Rhabditida</taxon>
        <taxon>Rhabditina</taxon>
        <taxon>Rhabditomorpha</taxon>
        <taxon>Strongyloidea</taxon>
        <taxon>Metastrongylidae</taxon>
        <taxon>Parelaphostrongylus</taxon>
    </lineage>
</organism>
<dbReference type="InterPro" id="IPR036186">
    <property type="entry name" value="Serpin_sf"/>
</dbReference>
<dbReference type="CDD" id="cd19581">
    <property type="entry name" value="serpinL_nematode"/>
    <property type="match status" value="1"/>
</dbReference>
<dbReference type="EMBL" id="JAHQIW010002661">
    <property type="protein sequence ID" value="KAJ1356010.1"/>
    <property type="molecule type" value="Genomic_DNA"/>
</dbReference>
<feature type="domain" description="Serpin" evidence="3">
    <location>
        <begin position="11"/>
        <end position="363"/>
    </location>
</feature>
<dbReference type="SMART" id="SM00093">
    <property type="entry name" value="SERPIN"/>
    <property type="match status" value="1"/>
</dbReference>
<evidence type="ECO:0000313" key="4">
    <source>
        <dbReference type="EMBL" id="KAJ1356010.1"/>
    </source>
</evidence>
<dbReference type="PANTHER" id="PTHR11461:SF211">
    <property type="entry name" value="GH10112P-RELATED"/>
    <property type="match status" value="1"/>
</dbReference>
<dbReference type="Proteomes" id="UP001196413">
    <property type="component" value="Unassembled WGS sequence"/>
</dbReference>
<proteinExistence type="inferred from homology"/>
<accession>A0AAD5MCE1</accession>
<dbReference type="SUPFAM" id="SSF56574">
    <property type="entry name" value="Serpins"/>
    <property type="match status" value="1"/>
</dbReference>
<comment type="caution">
    <text evidence="4">The sequence shown here is derived from an EMBL/GenBank/DDBJ whole genome shotgun (WGS) entry which is preliminary data.</text>
</comment>
<dbReference type="GO" id="GO:0004867">
    <property type="term" value="F:serine-type endopeptidase inhibitor activity"/>
    <property type="evidence" value="ECO:0007669"/>
    <property type="project" value="InterPro"/>
</dbReference>
<evidence type="ECO:0000313" key="5">
    <source>
        <dbReference type="Proteomes" id="UP001196413"/>
    </source>
</evidence>
<dbReference type="InterPro" id="IPR042185">
    <property type="entry name" value="Serpin_sf_2"/>
</dbReference>
<dbReference type="InterPro" id="IPR000215">
    <property type="entry name" value="Serpin_fam"/>
</dbReference>
<dbReference type="PROSITE" id="PS00284">
    <property type="entry name" value="SERPIN"/>
    <property type="match status" value="1"/>
</dbReference>
<protein>
    <recommendedName>
        <fullName evidence="3">Serpin domain-containing protein</fullName>
    </recommendedName>
</protein>